<organism evidence="1 2">
    <name type="scientific">Holothuria leucospilota</name>
    <name type="common">Black long sea cucumber</name>
    <name type="synonym">Mertensiothuria leucospilota</name>
    <dbReference type="NCBI Taxonomy" id="206669"/>
    <lineage>
        <taxon>Eukaryota</taxon>
        <taxon>Metazoa</taxon>
        <taxon>Echinodermata</taxon>
        <taxon>Eleutherozoa</taxon>
        <taxon>Echinozoa</taxon>
        <taxon>Holothuroidea</taxon>
        <taxon>Aspidochirotacea</taxon>
        <taxon>Aspidochirotida</taxon>
        <taxon>Holothuriidae</taxon>
        <taxon>Holothuria</taxon>
    </lineage>
</organism>
<reference evidence="1" key="1">
    <citation type="submission" date="2021-10" db="EMBL/GenBank/DDBJ databases">
        <title>Tropical sea cucumber genome reveals ecological adaptation and Cuvierian tubules defense mechanism.</title>
        <authorList>
            <person name="Chen T."/>
        </authorList>
    </citation>
    <scope>NUCLEOTIDE SEQUENCE</scope>
    <source>
        <strain evidence="1">Nanhai2018</strain>
        <tissue evidence="1">Muscle</tissue>
    </source>
</reference>
<comment type="caution">
    <text evidence="1">The sequence shown here is derived from an EMBL/GenBank/DDBJ whole genome shotgun (WGS) entry which is preliminary data.</text>
</comment>
<evidence type="ECO:0000313" key="2">
    <source>
        <dbReference type="Proteomes" id="UP001152320"/>
    </source>
</evidence>
<dbReference type="AlphaFoldDB" id="A0A9Q1HED2"/>
<gene>
    <name evidence="1" type="ORF">HOLleu_10163</name>
</gene>
<sequence length="63" mass="7077">MQFLSSLLAHAIHRVSKCKHHITFLKRFGCPDGQHYTPVFAKSGSPAEFLVVSGDRTTLKIEH</sequence>
<protein>
    <submittedName>
        <fullName evidence="1">Uncharacterized protein</fullName>
    </submittedName>
</protein>
<dbReference type="EMBL" id="JAIZAY010000004">
    <property type="protein sequence ID" value="KAJ8043184.1"/>
    <property type="molecule type" value="Genomic_DNA"/>
</dbReference>
<evidence type="ECO:0000313" key="1">
    <source>
        <dbReference type="EMBL" id="KAJ8043184.1"/>
    </source>
</evidence>
<proteinExistence type="predicted"/>
<accession>A0A9Q1HED2</accession>
<name>A0A9Q1HED2_HOLLE</name>
<dbReference type="Proteomes" id="UP001152320">
    <property type="component" value="Chromosome 4"/>
</dbReference>
<keyword evidence="2" id="KW-1185">Reference proteome</keyword>